<protein>
    <submittedName>
        <fullName evidence="2">Uncharacterized protein</fullName>
    </submittedName>
</protein>
<keyword evidence="1" id="KW-0472">Membrane</keyword>
<comment type="caution">
    <text evidence="2">The sequence shown here is derived from an EMBL/GenBank/DDBJ whole genome shotgun (WGS) entry which is preliminary data.</text>
</comment>
<name>A0A1G1XPF4_9BACT</name>
<keyword evidence="1" id="KW-1133">Transmembrane helix</keyword>
<sequence length="62" mass="7354">MKKGILIIDWLLIIIFLLMILSKFVTLELAKFLQPLFFVLIIVHIVQHWKIVVNSLRKIVIK</sequence>
<keyword evidence="1" id="KW-0812">Transmembrane</keyword>
<dbReference type="EMBL" id="MHHZ01000011">
    <property type="protein sequence ID" value="OGY41938.1"/>
    <property type="molecule type" value="Genomic_DNA"/>
</dbReference>
<organism evidence="2 3">
    <name type="scientific">Candidatus Buchananbacteria bacterium RBG_13_36_9</name>
    <dbReference type="NCBI Taxonomy" id="1797530"/>
    <lineage>
        <taxon>Bacteria</taxon>
        <taxon>Candidatus Buchananiibacteriota</taxon>
    </lineage>
</organism>
<gene>
    <name evidence="2" type="ORF">A2Y82_05095</name>
</gene>
<feature type="transmembrane region" description="Helical" evidence="1">
    <location>
        <begin position="32"/>
        <end position="53"/>
    </location>
</feature>
<evidence type="ECO:0000256" key="1">
    <source>
        <dbReference type="SAM" id="Phobius"/>
    </source>
</evidence>
<evidence type="ECO:0000313" key="3">
    <source>
        <dbReference type="Proteomes" id="UP000176498"/>
    </source>
</evidence>
<accession>A0A1G1XPF4</accession>
<reference evidence="2 3" key="1">
    <citation type="journal article" date="2016" name="Nat. Commun.">
        <title>Thousands of microbial genomes shed light on interconnected biogeochemical processes in an aquifer system.</title>
        <authorList>
            <person name="Anantharaman K."/>
            <person name="Brown C.T."/>
            <person name="Hug L.A."/>
            <person name="Sharon I."/>
            <person name="Castelle C.J."/>
            <person name="Probst A.J."/>
            <person name="Thomas B.C."/>
            <person name="Singh A."/>
            <person name="Wilkins M.J."/>
            <person name="Karaoz U."/>
            <person name="Brodie E.L."/>
            <person name="Williams K.H."/>
            <person name="Hubbard S.S."/>
            <person name="Banfield J.F."/>
        </authorList>
    </citation>
    <scope>NUCLEOTIDE SEQUENCE [LARGE SCALE GENOMIC DNA]</scope>
</reference>
<dbReference type="Proteomes" id="UP000176498">
    <property type="component" value="Unassembled WGS sequence"/>
</dbReference>
<evidence type="ECO:0000313" key="2">
    <source>
        <dbReference type="EMBL" id="OGY41938.1"/>
    </source>
</evidence>
<feature type="transmembrane region" description="Helical" evidence="1">
    <location>
        <begin position="7"/>
        <end position="26"/>
    </location>
</feature>
<dbReference type="AlphaFoldDB" id="A0A1G1XPF4"/>
<proteinExistence type="predicted"/>